<dbReference type="OrthoDB" id="306181at2"/>
<name>B6G1B6_PEPHT</name>
<dbReference type="Proteomes" id="UP000003178">
    <property type="component" value="Unassembled WGS sequence"/>
</dbReference>
<evidence type="ECO:0000256" key="7">
    <source>
        <dbReference type="ARBA" id="ARBA00023204"/>
    </source>
</evidence>
<sequence length="253" mass="30679">MDFSGFEFSQNALNTFRSCPKKFGYKYVQGLNWKKEGDEEYYKSLKYGTEFHLMCERYFSGIPVGKFIGNKEYEKFDQWLEKVKKAVPIYEDREYLPEYGLSIKIDEESRLTAKYDLAVIYRENGQLYIDIWDWKTENRKLKYNDLEKRMQSIVYMAVAYEAIPKIYGDGKEKVRVRMYYYQPEYYAEPIELTYSEEKFENDKIKIEGIIKEIKKSDFEDKNFRSCKYCEFNMLCNRNSVDESVYEDYEEIYE</sequence>
<organism evidence="9 10">
    <name type="scientific">Peptacetobacter hiranonis (strain DSM 13275 / JCM 10541 / KCTC 15199 / TO-931)</name>
    <name type="common">Clostridium hiranonis</name>
    <dbReference type="NCBI Taxonomy" id="500633"/>
    <lineage>
        <taxon>Bacteria</taxon>
        <taxon>Bacillati</taxon>
        <taxon>Bacillota</taxon>
        <taxon>Clostridia</taxon>
        <taxon>Peptostreptococcales</taxon>
        <taxon>Peptostreptococcaceae</taxon>
        <taxon>Peptacetobacter</taxon>
    </lineage>
</organism>
<dbReference type="InterPro" id="IPR038726">
    <property type="entry name" value="PDDEXK_AddAB-type"/>
</dbReference>
<reference evidence="9 10" key="2">
    <citation type="submission" date="2008-10" db="EMBL/GenBank/DDBJ databases">
        <title>Draft genome sequence of Clostridium hiranonis (DSM 13275).</title>
        <authorList>
            <person name="Sudarsanam P."/>
            <person name="Ley R."/>
            <person name="Guruge J."/>
            <person name="Turnbaugh P.J."/>
            <person name="Mahowald M."/>
            <person name="Liep D."/>
            <person name="Gordon J."/>
        </authorList>
    </citation>
    <scope>NUCLEOTIDE SEQUENCE [LARGE SCALE GENOMIC DNA]</scope>
    <source>
        <strain evidence="9 10">DSM 13275</strain>
    </source>
</reference>
<evidence type="ECO:0000256" key="5">
    <source>
        <dbReference type="ARBA" id="ARBA00022840"/>
    </source>
</evidence>
<dbReference type="EMBL" id="ABWP01000072">
    <property type="protein sequence ID" value="EEA84434.1"/>
    <property type="molecule type" value="Genomic_DNA"/>
</dbReference>
<dbReference type="InterPro" id="IPR011604">
    <property type="entry name" value="PDDEXK-like_dom_sf"/>
</dbReference>
<keyword evidence="3" id="KW-0378">Hydrolase</keyword>
<dbReference type="AlphaFoldDB" id="B6G1B6"/>
<keyword evidence="5" id="KW-0067">ATP-binding</keyword>
<proteinExistence type="predicted"/>
<dbReference type="GO" id="GO:0004386">
    <property type="term" value="F:helicase activity"/>
    <property type="evidence" value="ECO:0007669"/>
    <property type="project" value="UniProtKB-KW"/>
</dbReference>
<evidence type="ECO:0000256" key="4">
    <source>
        <dbReference type="ARBA" id="ARBA00022806"/>
    </source>
</evidence>
<comment type="caution">
    <text evidence="9">The sequence shown here is derived from an EMBL/GenBank/DDBJ whole genome shotgun (WGS) entry which is preliminary data.</text>
</comment>
<dbReference type="HOGENOM" id="CLU_070318_0_0_9"/>
<evidence type="ECO:0000256" key="6">
    <source>
        <dbReference type="ARBA" id="ARBA00023125"/>
    </source>
</evidence>
<dbReference type="Gene3D" id="3.90.320.10">
    <property type="match status" value="1"/>
</dbReference>
<feature type="domain" description="PD-(D/E)XK endonuclease-like" evidence="8">
    <location>
        <begin position="8"/>
        <end position="236"/>
    </location>
</feature>
<keyword evidence="10" id="KW-1185">Reference proteome</keyword>
<evidence type="ECO:0000313" key="9">
    <source>
        <dbReference type="EMBL" id="EEA84434.1"/>
    </source>
</evidence>
<evidence type="ECO:0000256" key="3">
    <source>
        <dbReference type="ARBA" id="ARBA00022801"/>
    </source>
</evidence>
<protein>
    <recommendedName>
        <fullName evidence="8">PD-(D/E)XK endonuclease-like domain-containing protein</fullName>
    </recommendedName>
</protein>
<dbReference type="RefSeq" id="WP_006440784.1">
    <property type="nucleotide sequence ID" value="NZ_DS995359.1"/>
</dbReference>
<evidence type="ECO:0000313" key="10">
    <source>
        <dbReference type="Proteomes" id="UP000003178"/>
    </source>
</evidence>
<dbReference type="GO" id="GO:0006281">
    <property type="term" value="P:DNA repair"/>
    <property type="evidence" value="ECO:0007669"/>
    <property type="project" value="UniProtKB-KW"/>
</dbReference>
<evidence type="ECO:0000256" key="2">
    <source>
        <dbReference type="ARBA" id="ARBA00022763"/>
    </source>
</evidence>
<keyword evidence="6" id="KW-0238">DNA-binding</keyword>
<dbReference type="GO" id="GO:0003677">
    <property type="term" value="F:DNA binding"/>
    <property type="evidence" value="ECO:0007669"/>
    <property type="project" value="UniProtKB-KW"/>
</dbReference>
<dbReference type="Pfam" id="PF12705">
    <property type="entry name" value="PDDEXK_1"/>
    <property type="match status" value="1"/>
</dbReference>
<accession>B6G1B6</accession>
<reference evidence="9 10" key="1">
    <citation type="submission" date="2008-09" db="EMBL/GenBank/DDBJ databases">
        <authorList>
            <person name="Fulton L."/>
            <person name="Clifton S."/>
            <person name="Fulton B."/>
            <person name="Xu J."/>
            <person name="Minx P."/>
            <person name="Pepin K.H."/>
            <person name="Johnson M."/>
            <person name="Thiruvilangam P."/>
            <person name="Bhonagiri V."/>
            <person name="Nash W.E."/>
            <person name="Mardis E.R."/>
            <person name="Wilson R.K."/>
        </authorList>
    </citation>
    <scope>NUCLEOTIDE SEQUENCE [LARGE SCALE GENOMIC DNA]</scope>
    <source>
        <strain evidence="9 10">DSM 13275</strain>
    </source>
</reference>
<dbReference type="GO" id="GO:0016787">
    <property type="term" value="F:hydrolase activity"/>
    <property type="evidence" value="ECO:0007669"/>
    <property type="project" value="UniProtKB-KW"/>
</dbReference>
<evidence type="ECO:0000256" key="1">
    <source>
        <dbReference type="ARBA" id="ARBA00022741"/>
    </source>
</evidence>
<dbReference type="GO" id="GO:0005524">
    <property type="term" value="F:ATP binding"/>
    <property type="evidence" value="ECO:0007669"/>
    <property type="project" value="UniProtKB-KW"/>
</dbReference>
<keyword evidence="7" id="KW-0234">DNA repair</keyword>
<dbReference type="STRING" id="500633.CLOHIR_01922"/>
<keyword evidence="4" id="KW-0347">Helicase</keyword>
<dbReference type="eggNOG" id="COG2887">
    <property type="taxonomic scope" value="Bacteria"/>
</dbReference>
<gene>
    <name evidence="9" type="ORF">CLOHIR_01922</name>
</gene>
<keyword evidence="2" id="KW-0227">DNA damage</keyword>
<keyword evidence="1" id="KW-0547">Nucleotide-binding</keyword>
<evidence type="ECO:0000259" key="8">
    <source>
        <dbReference type="Pfam" id="PF12705"/>
    </source>
</evidence>